<organism evidence="3 4">
    <name type="scientific">Heterorhabditis bacteriophora</name>
    <name type="common">Entomopathogenic nematode worm</name>
    <dbReference type="NCBI Taxonomy" id="37862"/>
    <lineage>
        <taxon>Eukaryota</taxon>
        <taxon>Metazoa</taxon>
        <taxon>Ecdysozoa</taxon>
        <taxon>Nematoda</taxon>
        <taxon>Chromadorea</taxon>
        <taxon>Rhabditida</taxon>
        <taxon>Rhabditina</taxon>
        <taxon>Rhabditomorpha</taxon>
        <taxon>Strongyloidea</taxon>
        <taxon>Heterorhabditidae</taxon>
        <taxon>Heterorhabditis</taxon>
    </lineage>
</organism>
<feature type="region of interest" description="Disordered" evidence="1">
    <location>
        <begin position="549"/>
        <end position="572"/>
    </location>
</feature>
<dbReference type="PANTHER" id="PTHR47022:SF1">
    <property type="entry name" value="BTB AND MATH DOMAIN-CONTAINING PROTEIN 36-RELATED"/>
    <property type="match status" value="1"/>
</dbReference>
<feature type="compositionally biased region" description="Polar residues" evidence="1">
    <location>
        <begin position="561"/>
        <end position="571"/>
    </location>
</feature>
<dbReference type="InterPro" id="IPR002083">
    <property type="entry name" value="MATH/TRAF_dom"/>
</dbReference>
<keyword evidence="3" id="KW-1185">Reference proteome</keyword>
<dbReference type="PANTHER" id="PTHR47022">
    <property type="entry name" value="BTB AND MATH DOMAIN-CONTAINING PROTEIN 36-RELATED"/>
    <property type="match status" value="1"/>
</dbReference>
<feature type="compositionally biased region" description="Polar residues" evidence="1">
    <location>
        <begin position="341"/>
        <end position="350"/>
    </location>
</feature>
<protein>
    <submittedName>
        <fullName evidence="4">MATH domain-containing protein</fullName>
    </submittedName>
</protein>
<feature type="compositionally biased region" description="Polar residues" evidence="1">
    <location>
        <begin position="24"/>
        <end position="33"/>
    </location>
</feature>
<feature type="region of interest" description="Disordered" evidence="1">
    <location>
        <begin position="411"/>
        <end position="438"/>
    </location>
</feature>
<evidence type="ECO:0000313" key="4">
    <source>
        <dbReference type="WBParaSite" id="Hba_14883"/>
    </source>
</evidence>
<feature type="compositionally biased region" description="Basic and acidic residues" evidence="1">
    <location>
        <begin position="411"/>
        <end position="433"/>
    </location>
</feature>
<dbReference type="Proteomes" id="UP000095283">
    <property type="component" value="Unplaced"/>
</dbReference>
<feature type="region of interest" description="Disordered" evidence="1">
    <location>
        <begin position="24"/>
        <end position="100"/>
    </location>
</feature>
<name>A0A1I7XBZ5_HETBA</name>
<evidence type="ECO:0000259" key="2">
    <source>
        <dbReference type="PROSITE" id="PS50144"/>
    </source>
</evidence>
<evidence type="ECO:0000313" key="3">
    <source>
        <dbReference type="Proteomes" id="UP000095283"/>
    </source>
</evidence>
<proteinExistence type="predicted"/>
<dbReference type="WBParaSite" id="Hba_14883">
    <property type="protein sequence ID" value="Hba_14883"/>
    <property type="gene ID" value="Hba_14883"/>
</dbReference>
<reference evidence="4" key="1">
    <citation type="submission" date="2016-11" db="UniProtKB">
        <authorList>
            <consortium name="WormBaseParasite"/>
        </authorList>
    </citation>
    <scope>IDENTIFICATION</scope>
</reference>
<dbReference type="SUPFAM" id="SSF49599">
    <property type="entry name" value="TRAF domain-like"/>
    <property type="match status" value="1"/>
</dbReference>
<feature type="region of interest" description="Disordered" evidence="1">
    <location>
        <begin position="328"/>
        <end position="370"/>
    </location>
</feature>
<dbReference type="SMART" id="SM00061">
    <property type="entry name" value="MATH"/>
    <property type="match status" value="1"/>
</dbReference>
<dbReference type="Gene3D" id="2.60.210.10">
    <property type="entry name" value="Apoptosis, Tumor Necrosis Factor Receptor Associated Protein 2, Chain A"/>
    <property type="match status" value="1"/>
</dbReference>
<dbReference type="AlphaFoldDB" id="A0A1I7XBZ5"/>
<dbReference type="InterPro" id="IPR008974">
    <property type="entry name" value="TRAF-like"/>
</dbReference>
<dbReference type="Pfam" id="PF22486">
    <property type="entry name" value="MATH_2"/>
    <property type="match status" value="1"/>
</dbReference>
<accession>A0A1I7XBZ5</accession>
<evidence type="ECO:0000256" key="1">
    <source>
        <dbReference type="SAM" id="MobiDB-lite"/>
    </source>
</evidence>
<feature type="domain" description="MATH" evidence="2">
    <location>
        <begin position="99"/>
        <end position="246"/>
    </location>
</feature>
<feature type="compositionally biased region" description="Polar residues" evidence="1">
    <location>
        <begin position="76"/>
        <end position="99"/>
    </location>
</feature>
<dbReference type="PROSITE" id="PS50144">
    <property type="entry name" value="MATH"/>
    <property type="match status" value="1"/>
</dbReference>
<sequence length="625" mass="69890">MEEGGSAYIQRSYPSRKRVSVACQTDNTYTPSGTIPGPVLGSRQRPIVSGILGTSGPIKRPADRDPNPQIKANVPGNPTSSSAEPTSSRNNVSQPTTEDGTLRVTIQHFSKMTDTLCSPSKRIKGVPWRIMVMPKQHMVQKKSQKCMGFFLQCCPDTTYSEYGLIYCFDNEGKQSFEIVAWTCQAVAEMRLIAQKPGVQNFVRKTTHVYTAKENDWGYSCFMTWADVLDESQGYIKDDRVTLEITVKSEAPKNMLSREDFRRSIDQWYNLAEMQISRGQVDLSIEANAQALKFCKDKDKLSRDKLEAQRERLVNHKLLESIQRIEKGKETPKSTEALKPTSLRQALTGAQKTLTSTKTGAKGGSKKDRRAATVQQMKKKKAETKYVTNYFDLILLILLNIREDILRNSDVKRKSTEWEDDRSNSLDSEERKTDSSPATPAEIVHETNVIMMKIRHPSGDLGKLLDDGSSDNSSDYGEDGIRDLCESCASNHHAQHRSSLSSLDDGDERIMVEMCENFCQTEDSGDMIVPMPSALQAAAAVAAAVPRLPQLNSGTSRERRNAGSSPNESAFRQNVARMAEATDDVIDKIIRSRDCDLGEKMSEIDHERLIQFCVKHFGIENSVSRS</sequence>